<evidence type="ECO:0000256" key="8">
    <source>
        <dbReference type="ARBA" id="ARBA00048779"/>
    </source>
</evidence>
<dbReference type="Gene3D" id="3.20.20.220">
    <property type="match status" value="1"/>
</dbReference>
<dbReference type="EMBL" id="SDMK01000001">
    <property type="protein sequence ID" value="RXS96583.1"/>
    <property type="molecule type" value="Genomic_DNA"/>
</dbReference>
<name>A0A4Q1SGX6_9BACT</name>
<dbReference type="InterPro" id="IPR015659">
    <property type="entry name" value="Proline_oxidase"/>
</dbReference>
<keyword evidence="6" id="KW-0560">Oxidoreductase</keyword>
<evidence type="ECO:0000256" key="2">
    <source>
        <dbReference type="ARBA" id="ARBA00012695"/>
    </source>
</evidence>
<evidence type="ECO:0000313" key="12">
    <source>
        <dbReference type="EMBL" id="RXS96583.1"/>
    </source>
</evidence>
<dbReference type="Pfam" id="PF01619">
    <property type="entry name" value="Pro_dh"/>
    <property type="match status" value="1"/>
</dbReference>
<keyword evidence="3" id="KW-0285">Flavoprotein</keyword>
<dbReference type="EC" id="1.5.5.2" evidence="2"/>
<comment type="cofactor">
    <cofactor evidence="10">
        <name>FAD</name>
        <dbReference type="ChEBI" id="CHEBI:57692"/>
    </cofactor>
    <text evidence="10">Binds 1 FAD per subunit.</text>
</comment>
<dbReference type="GO" id="GO:0010133">
    <property type="term" value="P:L-proline catabolic process to L-glutamate"/>
    <property type="evidence" value="ECO:0007669"/>
    <property type="project" value="UniProtKB-UniPathway"/>
</dbReference>
<proteinExistence type="predicted"/>
<dbReference type="Proteomes" id="UP000290253">
    <property type="component" value="Unassembled WGS sequence"/>
</dbReference>
<dbReference type="UniPathway" id="UPA00261">
    <property type="reaction ID" value="UER00373"/>
</dbReference>
<evidence type="ECO:0000256" key="7">
    <source>
        <dbReference type="ARBA" id="ARBA00023062"/>
    </source>
</evidence>
<dbReference type="PANTHER" id="PTHR13914:SF0">
    <property type="entry name" value="PROLINE DEHYDROGENASE 1, MITOCHONDRIAL"/>
    <property type="match status" value="1"/>
</dbReference>
<feature type="domain" description="Proline dehydrogenase" evidence="11">
    <location>
        <begin position="45"/>
        <end position="303"/>
    </location>
</feature>
<keyword evidence="5 10" id="KW-0274">FAD</keyword>
<feature type="binding site" evidence="10">
    <location>
        <position position="135"/>
    </location>
    <ligand>
        <name>FAD</name>
        <dbReference type="ChEBI" id="CHEBI:57692"/>
    </ligand>
</feature>
<keyword evidence="13" id="KW-1185">Reference proteome</keyword>
<comment type="caution">
    <text evidence="12">The sequence shown here is derived from an EMBL/GenBank/DDBJ whole genome shotgun (WGS) entry which is preliminary data.</text>
</comment>
<feature type="binding site" evidence="9">
    <location>
        <position position="292"/>
    </location>
    <ligand>
        <name>substrate</name>
    </ligand>
</feature>
<sequence>MPILRSAFIALSRNQPLRRFSESSTAGRRMSSRFVAGMTISEAVAAAEALQAHGIASTLDSLGENVTTPQEAQRSADIYHRLLDAIAMRKLKANVSVKLTQMGMDLDPDHALARRIVSDLVDHAVAANTFVRVDMEGSEYTQATIDLVRELHSRPQNHDHVGIVIQAYLYRSAEDIARLTAEGIRIRLCKGAYKEPADLAFPQKTDVDANYVKLSGQLLDSGLYHGLATHDEAMVEAAKAYAKSHNIAPSQFEFQMLYGIRRDLQRKLIDEGYNVRVYVPFGAEWYPYFMRRLAERPANVLFLAKNFFRN</sequence>
<dbReference type="InterPro" id="IPR029041">
    <property type="entry name" value="FAD-linked_oxidoreductase-like"/>
</dbReference>
<dbReference type="PANTHER" id="PTHR13914">
    <property type="entry name" value="PROLINE OXIDASE"/>
    <property type="match status" value="1"/>
</dbReference>
<evidence type="ECO:0000256" key="6">
    <source>
        <dbReference type="ARBA" id="ARBA00023002"/>
    </source>
</evidence>
<feature type="binding site" evidence="9">
    <location>
        <position position="98"/>
    </location>
    <ligand>
        <name>substrate</name>
    </ligand>
</feature>
<dbReference type="InterPro" id="IPR002872">
    <property type="entry name" value="Proline_DH_dom"/>
</dbReference>
<feature type="binding site" evidence="9">
    <location>
        <position position="291"/>
    </location>
    <ligand>
        <name>substrate</name>
    </ligand>
</feature>
<evidence type="ECO:0000256" key="9">
    <source>
        <dbReference type="PIRSR" id="PIRSR000196-1"/>
    </source>
</evidence>
<dbReference type="SUPFAM" id="SSF51730">
    <property type="entry name" value="FAD-linked oxidoreductase"/>
    <property type="match status" value="1"/>
</dbReference>
<feature type="binding site" evidence="10">
    <location>
        <position position="204"/>
    </location>
    <ligand>
        <name>FAD</name>
        <dbReference type="ChEBI" id="CHEBI:57692"/>
    </ligand>
</feature>
<keyword evidence="4 10" id="KW-0547">Nucleotide-binding</keyword>
<dbReference type="GO" id="GO:0004657">
    <property type="term" value="F:proline dehydrogenase activity"/>
    <property type="evidence" value="ECO:0007669"/>
    <property type="project" value="UniProtKB-EC"/>
</dbReference>
<organism evidence="12 13">
    <name type="scientific">Silvibacterium dinghuense</name>
    <dbReference type="NCBI Taxonomy" id="1560006"/>
    <lineage>
        <taxon>Bacteria</taxon>
        <taxon>Pseudomonadati</taxon>
        <taxon>Acidobacteriota</taxon>
        <taxon>Terriglobia</taxon>
        <taxon>Terriglobales</taxon>
        <taxon>Acidobacteriaceae</taxon>
        <taxon>Silvibacterium</taxon>
    </lineage>
</organism>
<evidence type="ECO:0000256" key="3">
    <source>
        <dbReference type="ARBA" id="ARBA00022630"/>
    </source>
</evidence>
<keyword evidence="7" id="KW-0642">Proline metabolism</keyword>
<dbReference type="GO" id="GO:0000166">
    <property type="term" value="F:nucleotide binding"/>
    <property type="evidence" value="ECO:0007669"/>
    <property type="project" value="UniProtKB-KW"/>
</dbReference>
<feature type="binding site" evidence="10">
    <location>
        <begin position="229"/>
        <end position="230"/>
    </location>
    <ligand>
        <name>FAD</name>
        <dbReference type="ChEBI" id="CHEBI:57692"/>
    </ligand>
</feature>
<evidence type="ECO:0000313" key="13">
    <source>
        <dbReference type="Proteomes" id="UP000290253"/>
    </source>
</evidence>
<feature type="binding site" evidence="10">
    <location>
        <position position="166"/>
    </location>
    <ligand>
        <name>FAD</name>
        <dbReference type="ChEBI" id="CHEBI:57692"/>
    </ligand>
</feature>
<evidence type="ECO:0000259" key="11">
    <source>
        <dbReference type="Pfam" id="PF01619"/>
    </source>
</evidence>
<evidence type="ECO:0000256" key="4">
    <source>
        <dbReference type="ARBA" id="ARBA00022741"/>
    </source>
</evidence>
<comment type="catalytic activity">
    <reaction evidence="8">
        <text>L-proline + a quinone = (S)-1-pyrroline-5-carboxylate + a quinol + H(+)</text>
        <dbReference type="Rhea" id="RHEA:23784"/>
        <dbReference type="ChEBI" id="CHEBI:15378"/>
        <dbReference type="ChEBI" id="CHEBI:17388"/>
        <dbReference type="ChEBI" id="CHEBI:24646"/>
        <dbReference type="ChEBI" id="CHEBI:60039"/>
        <dbReference type="ChEBI" id="CHEBI:132124"/>
        <dbReference type="EC" id="1.5.5.2"/>
    </reaction>
</comment>
<dbReference type="OrthoDB" id="9773461at2"/>
<accession>A0A4Q1SGX6</accession>
<comment type="pathway">
    <text evidence="1">Amino-acid degradation; L-proline degradation into L-glutamate; L-glutamate from L-proline: step 1/2.</text>
</comment>
<evidence type="ECO:0000256" key="1">
    <source>
        <dbReference type="ARBA" id="ARBA00004739"/>
    </source>
</evidence>
<dbReference type="AlphaFoldDB" id="A0A4Q1SGX6"/>
<reference evidence="12 13" key="1">
    <citation type="journal article" date="2016" name="Int. J. Syst. Evol. Microbiol.">
        <title>Acidipila dinghuensis sp. nov., an acidobacterium isolated from forest soil.</title>
        <authorList>
            <person name="Jiang Y.W."/>
            <person name="Wang J."/>
            <person name="Chen M.H."/>
            <person name="Lv Y.Y."/>
            <person name="Qiu L.H."/>
        </authorList>
    </citation>
    <scope>NUCLEOTIDE SEQUENCE [LARGE SCALE GENOMIC DNA]</scope>
    <source>
        <strain evidence="12 13">DHOF10</strain>
    </source>
</reference>
<gene>
    <name evidence="12" type="ORF">ESZ00_01125</name>
</gene>
<evidence type="ECO:0000256" key="5">
    <source>
        <dbReference type="ARBA" id="ARBA00022827"/>
    </source>
</evidence>
<protein>
    <recommendedName>
        <fullName evidence="2">proline dehydrogenase</fullName>
        <ecNumber evidence="2">1.5.5.2</ecNumber>
    </recommendedName>
</protein>
<feature type="binding site" evidence="10">
    <location>
        <begin position="190"/>
        <end position="192"/>
    </location>
    <ligand>
        <name>FAD</name>
        <dbReference type="ChEBI" id="CHEBI:57692"/>
    </ligand>
</feature>
<dbReference type="InterPro" id="IPR008219">
    <property type="entry name" value="PRODH_bac_arc"/>
</dbReference>
<evidence type="ECO:0000256" key="10">
    <source>
        <dbReference type="PIRSR" id="PIRSR000196-2"/>
    </source>
</evidence>
<dbReference type="PIRSF" id="PIRSF000196">
    <property type="entry name" value="Pro_dehydrog"/>
    <property type="match status" value="1"/>
</dbReference>